<reference evidence="3 4" key="1">
    <citation type="submission" date="2020-12" db="EMBL/GenBank/DDBJ databases">
        <authorList>
            <person name="Awala S.I."/>
            <person name="Gwak J.-H."/>
            <person name="Kim S.-J."/>
            <person name="Rhee S.-K."/>
        </authorList>
    </citation>
    <scope>NUCLEOTIDE SEQUENCE [LARGE SCALE GENOMIC DNA]</scope>
    <source>
        <strain evidence="3 4">IT5</strain>
    </source>
</reference>
<keyword evidence="4" id="KW-1185">Reference proteome</keyword>
<accession>A0ABX7PUM3</accession>
<name>A0ABX7PUM3_9BACT</name>
<dbReference type="Proteomes" id="UP000663088">
    <property type="component" value="Chromosome"/>
</dbReference>
<evidence type="ECO:0000259" key="2">
    <source>
        <dbReference type="Pfam" id="PF01370"/>
    </source>
</evidence>
<dbReference type="Pfam" id="PF01370">
    <property type="entry name" value="Epimerase"/>
    <property type="match status" value="1"/>
</dbReference>
<dbReference type="SUPFAM" id="SSF51735">
    <property type="entry name" value="NAD(P)-binding Rossmann-fold domains"/>
    <property type="match status" value="1"/>
</dbReference>
<dbReference type="InterPro" id="IPR036291">
    <property type="entry name" value="NAD(P)-bd_dom_sf"/>
</dbReference>
<dbReference type="PANTHER" id="PTHR43574">
    <property type="entry name" value="EPIMERASE-RELATED"/>
    <property type="match status" value="1"/>
</dbReference>
<gene>
    <name evidence="3" type="ORF">EM20IM_07595</name>
</gene>
<evidence type="ECO:0000256" key="1">
    <source>
        <dbReference type="ARBA" id="ARBA00023027"/>
    </source>
</evidence>
<dbReference type="InterPro" id="IPR001509">
    <property type="entry name" value="Epimerase_deHydtase"/>
</dbReference>
<proteinExistence type="predicted"/>
<dbReference type="EMBL" id="CP065956">
    <property type="protein sequence ID" value="QSR86358.1"/>
    <property type="molecule type" value="Genomic_DNA"/>
</dbReference>
<organism evidence="3 4">
    <name type="scientific">Candidatus Methylacidiphilum infernorum</name>
    <dbReference type="NCBI Taxonomy" id="511746"/>
    <lineage>
        <taxon>Bacteria</taxon>
        <taxon>Pseudomonadati</taxon>
        <taxon>Verrucomicrobiota</taxon>
        <taxon>Methylacidiphilae</taxon>
        <taxon>Methylacidiphilales</taxon>
        <taxon>Methylacidiphilaceae</taxon>
        <taxon>Methylacidiphilum (ex Ratnadevi et al. 2023)</taxon>
    </lineage>
</organism>
<dbReference type="Gene3D" id="3.40.50.720">
    <property type="entry name" value="NAD(P)-binding Rossmann-like Domain"/>
    <property type="match status" value="1"/>
</dbReference>
<evidence type="ECO:0000313" key="4">
    <source>
        <dbReference type="Proteomes" id="UP000663088"/>
    </source>
</evidence>
<keyword evidence="1" id="KW-0520">NAD</keyword>
<feature type="domain" description="NAD-dependent epimerase/dehydratase" evidence="2">
    <location>
        <begin position="10"/>
        <end position="244"/>
    </location>
</feature>
<dbReference type="PRINTS" id="PR01713">
    <property type="entry name" value="NUCEPIMERASE"/>
</dbReference>
<protein>
    <submittedName>
        <fullName evidence="3">GDP-mannose 4,6-dehydratase</fullName>
    </submittedName>
</protein>
<evidence type="ECO:0000313" key="3">
    <source>
        <dbReference type="EMBL" id="QSR86358.1"/>
    </source>
</evidence>
<sequence length="348" mass="39388">MGTKNAMKKIFISGVAGFLGYSTARRLLELGYKVAGIDNLNPYYSIELKEARLKILQGYSEFVFGKVDLLDKKAVEAFFFDFEPDCVIHYAAQAGVRYSLVDPYAYAQSNVSGVVPILECCRKKRIGHFLLASSSSVYGMNRLIPFKVNHPADHPLSIYAATKKAAELIAHSYSHLFSIPVSCLRFFTVYGPWGRPDMAYYKFASSIYRDRPIEVYAEGKLKRDYTYVDDVVEAVIRLIDSPPQPNQGEGQLEDCLDPSVSTAPFRIHNVGNKQPENILKLVHLIEKYLDKKARIKFLPMPPGDVECTYADTTTLEKEIGYSPQTTLEEGIGRFIKWFCDEGYRFKTD</sequence>